<dbReference type="Gene3D" id="3.10.129.110">
    <property type="entry name" value="Polyketide synthase dehydratase"/>
    <property type="match status" value="1"/>
</dbReference>
<dbReference type="Pfam" id="PF00109">
    <property type="entry name" value="ketoacyl-synt"/>
    <property type="match status" value="1"/>
</dbReference>
<dbReference type="GO" id="GO:0044550">
    <property type="term" value="P:secondary metabolite biosynthetic process"/>
    <property type="evidence" value="ECO:0007669"/>
    <property type="project" value="TreeGrafter"/>
</dbReference>
<dbReference type="Pfam" id="PF16073">
    <property type="entry name" value="SAT"/>
    <property type="match status" value="1"/>
</dbReference>
<dbReference type="InterPro" id="IPR041068">
    <property type="entry name" value="HTH_51"/>
</dbReference>
<dbReference type="GO" id="GO:0006633">
    <property type="term" value="P:fatty acid biosynthetic process"/>
    <property type="evidence" value="ECO:0007669"/>
    <property type="project" value="InterPro"/>
</dbReference>
<dbReference type="InterPro" id="IPR049900">
    <property type="entry name" value="PKS_mFAS_DH"/>
</dbReference>
<dbReference type="STRING" id="1330021.A0A367L4U6"/>
<dbReference type="Pfam" id="PF08242">
    <property type="entry name" value="Methyltransf_12"/>
    <property type="match status" value="1"/>
</dbReference>
<keyword evidence="2" id="KW-0596">Phosphopantetheine</keyword>
<feature type="region of interest" description="Disordered" evidence="8">
    <location>
        <begin position="1556"/>
        <end position="1577"/>
    </location>
</feature>
<dbReference type="GO" id="GO:0032259">
    <property type="term" value="P:methylation"/>
    <property type="evidence" value="ECO:0007669"/>
    <property type="project" value="UniProtKB-KW"/>
</dbReference>
<dbReference type="CDD" id="cd00833">
    <property type="entry name" value="PKS"/>
    <property type="match status" value="1"/>
</dbReference>
<dbReference type="InterPro" id="IPR014030">
    <property type="entry name" value="Ketoacyl_synth_N"/>
</dbReference>
<dbReference type="PROSITE" id="PS52019">
    <property type="entry name" value="PKS_MFAS_DH"/>
    <property type="match status" value="1"/>
</dbReference>
<keyword evidence="6" id="KW-0511">Multifunctional enzyme</keyword>
<evidence type="ECO:0000256" key="5">
    <source>
        <dbReference type="ARBA" id="ARBA00022679"/>
    </source>
</evidence>
<dbReference type="InterPro" id="IPR013217">
    <property type="entry name" value="Methyltransf_12"/>
</dbReference>
<dbReference type="PANTHER" id="PTHR43775">
    <property type="entry name" value="FATTY ACID SYNTHASE"/>
    <property type="match status" value="1"/>
</dbReference>
<organism evidence="12 13">
    <name type="scientific">Ophiocordyceps polyrhachis-furcata BCC 54312</name>
    <dbReference type="NCBI Taxonomy" id="1330021"/>
    <lineage>
        <taxon>Eukaryota</taxon>
        <taxon>Fungi</taxon>
        <taxon>Dikarya</taxon>
        <taxon>Ascomycota</taxon>
        <taxon>Pezizomycotina</taxon>
        <taxon>Sordariomycetes</taxon>
        <taxon>Hypocreomycetidae</taxon>
        <taxon>Hypocreales</taxon>
        <taxon>Ophiocordycipitaceae</taxon>
        <taxon>Ophiocordyceps</taxon>
    </lineage>
</organism>
<dbReference type="Gene3D" id="3.40.47.10">
    <property type="match status" value="1"/>
</dbReference>
<dbReference type="InterPro" id="IPR032088">
    <property type="entry name" value="SAT"/>
</dbReference>
<dbReference type="InterPro" id="IPR036736">
    <property type="entry name" value="ACP-like_sf"/>
</dbReference>
<dbReference type="Gene3D" id="3.40.50.150">
    <property type="entry name" value="Vaccinia Virus protein VP39"/>
    <property type="match status" value="1"/>
</dbReference>
<dbReference type="InterPro" id="IPR014043">
    <property type="entry name" value="Acyl_transferase_dom"/>
</dbReference>
<dbReference type="SUPFAM" id="SSF53335">
    <property type="entry name" value="S-adenosyl-L-methionine-dependent methyltransferases"/>
    <property type="match status" value="1"/>
</dbReference>
<feature type="region of interest" description="Disordered" evidence="8">
    <location>
        <begin position="1620"/>
        <end position="1644"/>
    </location>
</feature>
<dbReference type="GO" id="GO:0008168">
    <property type="term" value="F:methyltransferase activity"/>
    <property type="evidence" value="ECO:0007669"/>
    <property type="project" value="UniProtKB-KW"/>
</dbReference>
<evidence type="ECO:0000256" key="4">
    <source>
        <dbReference type="ARBA" id="ARBA00022603"/>
    </source>
</evidence>
<dbReference type="PROSITE" id="PS52004">
    <property type="entry name" value="KS3_2"/>
    <property type="match status" value="1"/>
</dbReference>
<dbReference type="SMART" id="SM00827">
    <property type="entry name" value="PKS_AT"/>
    <property type="match status" value="1"/>
</dbReference>
<dbReference type="InterPro" id="IPR009081">
    <property type="entry name" value="PP-bd_ACP"/>
</dbReference>
<dbReference type="Pfam" id="PF00550">
    <property type="entry name" value="PP-binding"/>
    <property type="match status" value="1"/>
</dbReference>
<dbReference type="Gene3D" id="3.30.70.3290">
    <property type="match status" value="1"/>
</dbReference>
<keyword evidence="4" id="KW-0489">Methyltransferase</keyword>
<keyword evidence="13" id="KW-1185">Reference proteome</keyword>
<evidence type="ECO:0000259" key="9">
    <source>
        <dbReference type="PROSITE" id="PS50075"/>
    </source>
</evidence>
<dbReference type="GO" id="GO:0004315">
    <property type="term" value="F:3-oxoacyl-[acyl-carrier-protein] synthase activity"/>
    <property type="evidence" value="ECO:0007669"/>
    <property type="project" value="InterPro"/>
</dbReference>
<proteinExistence type="predicted"/>
<evidence type="ECO:0000256" key="1">
    <source>
        <dbReference type="ARBA" id="ARBA00005179"/>
    </source>
</evidence>
<dbReference type="InterPro" id="IPR020841">
    <property type="entry name" value="PKS_Beta-ketoAc_synthase_dom"/>
</dbReference>
<dbReference type="GO" id="GO:0004312">
    <property type="term" value="F:fatty acid synthase activity"/>
    <property type="evidence" value="ECO:0007669"/>
    <property type="project" value="TreeGrafter"/>
</dbReference>
<evidence type="ECO:0000256" key="8">
    <source>
        <dbReference type="SAM" id="MobiDB-lite"/>
    </source>
</evidence>
<dbReference type="Gene3D" id="1.10.1200.10">
    <property type="entry name" value="ACP-like"/>
    <property type="match status" value="1"/>
</dbReference>
<dbReference type="InterPro" id="IPR014031">
    <property type="entry name" value="Ketoacyl_synth_C"/>
</dbReference>
<feature type="domain" description="Ketosynthase family 3 (KS3)" evidence="10">
    <location>
        <begin position="337"/>
        <end position="768"/>
    </location>
</feature>
<keyword evidence="5" id="KW-0808">Transferase</keyword>
<dbReference type="OrthoDB" id="329835at2759"/>
<evidence type="ECO:0000313" key="13">
    <source>
        <dbReference type="Proteomes" id="UP000253664"/>
    </source>
</evidence>
<evidence type="ECO:0000256" key="7">
    <source>
        <dbReference type="PROSITE-ProRule" id="PRU01363"/>
    </source>
</evidence>
<comment type="caution">
    <text evidence="7">Lacks conserved residue(s) required for the propagation of feature annotation.</text>
</comment>
<evidence type="ECO:0000256" key="3">
    <source>
        <dbReference type="ARBA" id="ARBA00022553"/>
    </source>
</evidence>
<feature type="compositionally biased region" description="Low complexity" evidence="8">
    <location>
        <begin position="1620"/>
        <end position="1633"/>
    </location>
</feature>
<dbReference type="InterPro" id="IPR042104">
    <property type="entry name" value="PKS_dehydratase_sf"/>
</dbReference>
<dbReference type="Gene3D" id="3.40.366.10">
    <property type="entry name" value="Malonyl-Coenzyme A Acyl Carrier Protein, domain 2"/>
    <property type="match status" value="2"/>
</dbReference>
<dbReference type="PROSITE" id="PS50075">
    <property type="entry name" value="CARRIER"/>
    <property type="match status" value="1"/>
</dbReference>
<gene>
    <name evidence="12" type="ORF">L249_3717</name>
</gene>
<dbReference type="PANTHER" id="PTHR43775:SF21">
    <property type="entry name" value="NON-REDUCING POLYKETIDE SYNTHASE AUSA-RELATED"/>
    <property type="match status" value="1"/>
</dbReference>
<dbReference type="SUPFAM" id="SSF52151">
    <property type="entry name" value="FabD/lysophospholipase-like"/>
    <property type="match status" value="1"/>
</dbReference>
<protein>
    <submittedName>
        <fullName evidence="12">Uncharacterized protein</fullName>
    </submittedName>
</protein>
<reference evidence="12 13" key="1">
    <citation type="journal article" date="2015" name="BMC Genomics">
        <title>Insights from the genome of Ophiocordyceps polyrhachis-furcata to pathogenicity and host specificity in insect fungi.</title>
        <authorList>
            <person name="Wichadakul D."/>
            <person name="Kobmoo N."/>
            <person name="Ingsriswang S."/>
            <person name="Tangphatsornruang S."/>
            <person name="Chantasingh D."/>
            <person name="Luangsa-ard J.J."/>
            <person name="Eurwilaichitr L."/>
        </authorList>
    </citation>
    <scope>NUCLEOTIDE SEQUENCE [LARGE SCALE GENOMIC DNA]</scope>
    <source>
        <strain evidence="12 13">BCC 54312</strain>
    </source>
</reference>
<dbReference type="SMART" id="SM00825">
    <property type="entry name" value="PKS_KS"/>
    <property type="match status" value="1"/>
</dbReference>
<comment type="pathway">
    <text evidence="1">Secondary metabolite biosynthesis.</text>
</comment>
<feature type="domain" description="Carrier" evidence="9">
    <location>
        <begin position="1646"/>
        <end position="1722"/>
    </location>
</feature>
<dbReference type="InterPro" id="IPR018201">
    <property type="entry name" value="Ketoacyl_synth_AS"/>
</dbReference>
<feature type="region of interest" description="C-terminal hotdog fold" evidence="7">
    <location>
        <begin position="1395"/>
        <end position="1549"/>
    </location>
</feature>
<evidence type="ECO:0000313" key="12">
    <source>
        <dbReference type="EMBL" id="RCI09437.1"/>
    </source>
</evidence>
<dbReference type="SUPFAM" id="SSF55048">
    <property type="entry name" value="Probable ACP-binding domain of malonyl-CoA ACP transacylase"/>
    <property type="match status" value="1"/>
</dbReference>
<dbReference type="Pfam" id="PF02801">
    <property type="entry name" value="Ketoacyl-synt_C"/>
    <property type="match status" value="1"/>
</dbReference>
<dbReference type="SUPFAM" id="SSF53901">
    <property type="entry name" value="Thiolase-like"/>
    <property type="match status" value="1"/>
</dbReference>
<dbReference type="InterPro" id="IPR016035">
    <property type="entry name" value="Acyl_Trfase/lysoPLipase"/>
</dbReference>
<sequence>MSAQQPSLLVCGSLITNPDGTHLSRLRSALLHHPQLAELRGAVAELGLLWNLLAAKEPRLQRIGALPLVDVLADWLTSGGNSSGPVPFSVQTAGNAILAVLTVLSHIIEYVTYLDRHSPDGQDGHAESLEALREGGIQGLCVGLLSAIALACSRDRSDISRHGAVAVRLALCVGAYVDLEEATALEPSVCFSARWSPRQDHDPLQPVLDSYPQAYTSVRMDACSVTITAPRGTAIPLMDRLKNDGAVVKQMELRGRFHHKGHWPVFRQLAHLCASTPMLRFPPPSQLLVPVRRNDEAGLSHEAPLHDMALQCILVEEADWSATLGQTVMAMADNGRGALALILGPLESVPRSVLTASAVRPVRAAAGEEEAAYYPDHAMAVIGASCRFPLAETLDDFWETVKNKRSGSSLKSSSSFDCGLFGKSPREAEYLDPQHRLGLHLAYEALESAGLLAPTGTKDDNIGCYVGMSSSDYADNVNGRPATAFSYTGTARAFASGQISHFFGLTGPSMVVDTACSSSAVAIHTACAAIQAGECSMALAGGLNLMTEDGRAHRNLAAASFLSPSGRCRPFDAAADGYCRGEGGGFVLLKRLSAAVADNDRILGVLAGSAVNHGKGSRSITLPSSESQSQLYLRVLRLAGMRPQHVSYIEAHGTGTQKGDPVEMQSIRRVFGRALAGPPLRLGSVKANIGHAEAASGIAALLKVLLMLRHATVPPQTGFSVLNPVIPPLQTAKLEIPTRSAPWTGSFRTALVSNYGASGANVAMLVCQPPSSLLRPEPPVRPSRHPVLIAAHSAASLQRYCQSLLSLIAGQRNRLGDGLVPSIAFGLAHRQNQRLPFRALFCVRSTNELVSQLRSQEAAAQAEARVEAKPVVLLFAGQTGRGWRLSRTAYASSSLLRQHLDRCDRTLQMLGIDSLFPLIFDSGSVEDDIVHRHCMLFSLQYSVAVSWIDAGLEIAAMVGHSLGQLTALCVSGVLSLRDGLRLISGRASLIRDRWGSERGCMLRVDADAATLEAIIQQTKPSKVEVACYNATAHHVVVGTEAALTVFEKAARSVSVSVKKMTVSHGFHSEMVDCIIPEYRRLIQGLVLHQPSIPVEACTESGQGWADLSPELIARQSREPVYFAHAISRLEKRLGSCVWVEAGSGSVGTTMARRALDSRPGHSFHSIQLDDDLDPMASLADTTVGLWRQGVPVQFWQHHASQRADFAPLELPSYQFDMSQHWLPIIDQKEEQAAPHQPTLVSMLTQTQGHEATVEFAINQESEEYATFVRGRTVFGQVLAPASVYIESAARAFSLLPLRCSSSAHPPSESVEVADVKLHAPFGLDLNKRLRLTLRKHKGSSWHFAVESSPLGLDSYKLLASGTIRWQGNDNAYLDPHRPLLLRLGDRCQQLREDRSASVVQGAFVKRMMGRTAVYDDDYFGIQSIASKALEAVGCVSMPVMASRCSAETVFSPPILDNFLLVAELHASSLAELGNDHIYVCSGFDVVVPQSSSSETASEYQGPWTVLSSLDQESDRKVICDIFVFSAHHNALFLAIMGVRFNKISIRSFRKEMQAANGTRQVDESVPSEASEGHRLPERSSDEAINAMRGLQDFGEELSDANLAHQQVDRGLRRRASLTSLVTSTDDSTDSLGTPSKQSLLQPGPDFPSEKQAVALLNLLKEHLNSSQGIPLSTPLSTIGLDSLGAIQLQSDMERMFGKRPALTKIDENATFSDLYGMLCSREPDGLPRESPNAMKLHLQGHNLRPFFAALHISQESDDLVNHVTLALGRVNRDISTCAQKTGFAGFFSGVYQKQMSLVQAYILEAFSSLGCDLKSLREGEDLPDVQHAPKYERLVSRFCDVLQDMGLIGASTRGSLGYRTGTPLPTRSSSAELHDGLLTDCPRYRPEHRLLDVTGSSLADCLSGRADPLQLIFRDEASIQLLEDVYVDSPMFATGNEMLGDFIGHLVSDYQRHGDTDRLRILEIGAGTGATTQLVVDRLLEHDISFSYTFTDVSVALTASARKRFKSRYGRHKPRCNIEFTALDIEKPPPASMVQSYDLIISSNCIHATRDLQQSCLNMEELLRRDGGMLCLLELTRPLAWLDCVFGLLDGWWRFEDGRGYALADEHEWEKKLLNAGFRHVGWSDDGSPESQQFRLIVACR</sequence>
<dbReference type="CDD" id="cd02440">
    <property type="entry name" value="AdoMet_MTases"/>
    <property type="match status" value="1"/>
</dbReference>
<evidence type="ECO:0000259" key="10">
    <source>
        <dbReference type="PROSITE" id="PS52004"/>
    </source>
</evidence>
<evidence type="ECO:0000259" key="11">
    <source>
        <dbReference type="PROSITE" id="PS52019"/>
    </source>
</evidence>
<dbReference type="EMBL" id="LKCN02000015">
    <property type="protein sequence ID" value="RCI09437.1"/>
    <property type="molecule type" value="Genomic_DNA"/>
</dbReference>
<dbReference type="PROSITE" id="PS00606">
    <property type="entry name" value="KS3_1"/>
    <property type="match status" value="1"/>
</dbReference>
<feature type="domain" description="PKS/mFAS DH" evidence="11">
    <location>
        <begin position="1237"/>
        <end position="1549"/>
    </location>
</feature>
<evidence type="ECO:0000256" key="2">
    <source>
        <dbReference type="ARBA" id="ARBA00022450"/>
    </source>
</evidence>
<dbReference type="Pfam" id="PF18558">
    <property type="entry name" value="HTH_51"/>
    <property type="match status" value="1"/>
</dbReference>
<dbReference type="Proteomes" id="UP000253664">
    <property type="component" value="Unassembled WGS sequence"/>
</dbReference>
<evidence type="ECO:0000256" key="6">
    <source>
        <dbReference type="ARBA" id="ARBA00023268"/>
    </source>
</evidence>
<dbReference type="InterPro" id="IPR001227">
    <property type="entry name" value="Ac_transferase_dom_sf"/>
</dbReference>
<dbReference type="SUPFAM" id="SSF47336">
    <property type="entry name" value="ACP-like"/>
    <property type="match status" value="1"/>
</dbReference>
<dbReference type="InterPro" id="IPR050091">
    <property type="entry name" value="PKS_NRPS_Biosynth_Enz"/>
</dbReference>
<name>A0A367L4U6_9HYPO</name>
<dbReference type="InterPro" id="IPR016036">
    <property type="entry name" value="Malonyl_transacylase_ACP-bd"/>
</dbReference>
<accession>A0A367L4U6</accession>
<feature type="region of interest" description="N-terminal hotdog fold" evidence="7">
    <location>
        <begin position="1237"/>
        <end position="1370"/>
    </location>
</feature>
<keyword evidence="3" id="KW-0597">Phosphoprotein</keyword>
<dbReference type="InterPro" id="IPR016039">
    <property type="entry name" value="Thiolase-like"/>
</dbReference>
<dbReference type="InterPro" id="IPR029063">
    <property type="entry name" value="SAM-dependent_MTases_sf"/>
</dbReference>
<dbReference type="Pfam" id="PF00698">
    <property type="entry name" value="Acyl_transf_1"/>
    <property type="match status" value="1"/>
</dbReference>
<comment type="caution">
    <text evidence="12">The sequence shown here is derived from an EMBL/GenBank/DDBJ whole genome shotgun (WGS) entry which is preliminary data.</text>
</comment>